<dbReference type="PANTHER" id="PTHR43475">
    <property type="entry name" value="METHYLTHIORIBOSE-1-PHOSPHATE ISOMERASE"/>
    <property type="match status" value="1"/>
</dbReference>
<dbReference type="CDD" id="cd18872">
    <property type="entry name" value="NUDIX_eIF-2B"/>
    <property type="match status" value="1"/>
</dbReference>
<comment type="similarity">
    <text evidence="1 2">Belongs to the eIF-2B alpha/beta/delta subunits family.</text>
</comment>
<feature type="domain" description="Nudix hydrolase" evidence="3">
    <location>
        <begin position="12"/>
        <end position="158"/>
    </location>
</feature>
<dbReference type="OrthoDB" id="206213at2759"/>
<dbReference type="InterPro" id="IPR000086">
    <property type="entry name" value="NUDIX_hydrolase_dom"/>
</dbReference>
<accession>A0A7R7XFL6</accession>
<dbReference type="GO" id="GO:0046523">
    <property type="term" value="F:S-methyl-5-thioribose-1-phosphate isomerase activity"/>
    <property type="evidence" value="ECO:0007669"/>
    <property type="project" value="TreeGrafter"/>
</dbReference>
<evidence type="ECO:0000313" key="5">
    <source>
        <dbReference type="Proteomes" id="UP000654913"/>
    </source>
</evidence>
<dbReference type="RefSeq" id="XP_041552568.1">
    <property type="nucleotide sequence ID" value="XM_041699489.1"/>
</dbReference>
<evidence type="ECO:0000259" key="3">
    <source>
        <dbReference type="PROSITE" id="PS51462"/>
    </source>
</evidence>
<dbReference type="KEGG" id="apuu:APUU_20806S"/>
<reference evidence="4" key="1">
    <citation type="submission" date="2021-01" db="EMBL/GenBank/DDBJ databases">
        <authorList>
            <consortium name="Aspergillus puulaauensis MK2 genome sequencing consortium"/>
            <person name="Kazuki M."/>
            <person name="Futagami T."/>
        </authorList>
    </citation>
    <scope>NUCLEOTIDE SEQUENCE</scope>
    <source>
        <strain evidence="4">MK2</strain>
    </source>
</reference>
<dbReference type="GeneID" id="64970379"/>
<keyword evidence="5" id="KW-1185">Reference proteome</keyword>
<dbReference type="InterPro" id="IPR037171">
    <property type="entry name" value="NagB/RpiA_transferase-like"/>
</dbReference>
<protein>
    <recommendedName>
        <fullName evidence="3">Nudix hydrolase domain-containing protein</fullName>
    </recommendedName>
</protein>
<dbReference type="Pfam" id="PF00293">
    <property type="entry name" value="NUDIX"/>
    <property type="match status" value="1"/>
</dbReference>
<dbReference type="InterPro" id="IPR000649">
    <property type="entry name" value="IF-2B-related"/>
</dbReference>
<dbReference type="InterPro" id="IPR015797">
    <property type="entry name" value="NUDIX_hydrolase-like_dom_sf"/>
</dbReference>
<evidence type="ECO:0000313" key="4">
    <source>
        <dbReference type="EMBL" id="BCS20374.1"/>
    </source>
</evidence>
<dbReference type="Gene3D" id="3.90.79.10">
    <property type="entry name" value="Nucleoside Triphosphate Pyrophosphohydrolase"/>
    <property type="match status" value="1"/>
</dbReference>
<proteinExistence type="inferred from homology"/>
<dbReference type="SUPFAM" id="SSF100950">
    <property type="entry name" value="NagB/RpiA/CoA transferase-like"/>
    <property type="match status" value="1"/>
</dbReference>
<dbReference type="GO" id="GO:0019509">
    <property type="term" value="P:L-methionine salvage from methylthioadenosine"/>
    <property type="evidence" value="ECO:0007669"/>
    <property type="project" value="TreeGrafter"/>
</dbReference>
<dbReference type="EMBL" id="AP024444">
    <property type="protein sequence ID" value="BCS20374.1"/>
    <property type="molecule type" value="Genomic_DNA"/>
</dbReference>
<reference evidence="4" key="2">
    <citation type="submission" date="2021-02" db="EMBL/GenBank/DDBJ databases">
        <title>Aspergillus puulaauensis MK2 genome sequence.</title>
        <authorList>
            <person name="Futagami T."/>
            <person name="Mori K."/>
            <person name="Kadooka C."/>
            <person name="Tanaka T."/>
        </authorList>
    </citation>
    <scope>NUCLEOTIDE SEQUENCE</scope>
    <source>
        <strain evidence="4">MK2</strain>
    </source>
</reference>
<evidence type="ECO:0000256" key="2">
    <source>
        <dbReference type="RuleBase" id="RU003814"/>
    </source>
</evidence>
<dbReference type="Gene3D" id="3.40.50.10470">
    <property type="entry name" value="Translation initiation factor eif-2b, domain 2"/>
    <property type="match status" value="1"/>
</dbReference>
<evidence type="ECO:0000256" key="1">
    <source>
        <dbReference type="ARBA" id="ARBA00007251"/>
    </source>
</evidence>
<organism evidence="4 5">
    <name type="scientific">Aspergillus puulaauensis</name>
    <dbReference type="NCBI Taxonomy" id="1220207"/>
    <lineage>
        <taxon>Eukaryota</taxon>
        <taxon>Fungi</taxon>
        <taxon>Dikarya</taxon>
        <taxon>Ascomycota</taxon>
        <taxon>Pezizomycotina</taxon>
        <taxon>Eurotiomycetes</taxon>
        <taxon>Eurotiomycetidae</taxon>
        <taxon>Eurotiales</taxon>
        <taxon>Aspergillaceae</taxon>
        <taxon>Aspergillus</taxon>
    </lineage>
</organism>
<dbReference type="SUPFAM" id="SSF55811">
    <property type="entry name" value="Nudix"/>
    <property type="match status" value="1"/>
</dbReference>
<gene>
    <name evidence="4" type="ORF">APUU_20806S</name>
</gene>
<dbReference type="PROSITE" id="PS51462">
    <property type="entry name" value="NUDIX"/>
    <property type="match status" value="1"/>
</dbReference>
<dbReference type="Proteomes" id="UP000654913">
    <property type="component" value="Chromosome 2"/>
</dbReference>
<dbReference type="AlphaFoldDB" id="A0A7R7XFL6"/>
<dbReference type="InterPro" id="IPR042529">
    <property type="entry name" value="IF_2B-like_C"/>
</dbReference>
<sequence length="538" mass="60097">MAGHQHQAQGLERRSVVSSFIFHLPHAQSEKPRVALFKRSAKVSTYKHHLAPISGSISRKDPNPLTAAWRELSEETQLSSATVTLWRFGKPFSFTDESVGREWTVHPFGFLLKGAVGDNAIEIDWEHEGWEWYDPTAVVNDDGFEKTGVPHLRESLRRVWFEGEFGGEAGRSLGGGLEKLQSDHESGSHELTSIALKVFRDFLVQMQPRMEEGGGKWWEDVQMAVWHLVKNGRESMGAATLNSLLAILEEMEEVWKLESSSEWKLERMLTIINHHLKSRTSRTDLVKEMFASYVRTNFLSSGQSKDELTIITLSASSTIRDSIVEAFASLDISKLDLRILESRPLFEGVSIASSILSHFQEKCKDTPDKKLHISIYADAPAAVAADGVDIVLLGADRISRSKGVSNKTGSLPLALSTRHITPGAKIVVLTELEKVNGENGVIDDERHEDNDPAEVVNAWKSVGVKGVETVETFSDPARAENSNVSVDVRNIYFEWIPLSFIDAFVSGEGVLNDDRIHEKANQQQELASRYFDSISVRY</sequence>
<dbReference type="Pfam" id="PF01008">
    <property type="entry name" value="IF-2B"/>
    <property type="match status" value="1"/>
</dbReference>
<name>A0A7R7XFL6_9EURO</name>
<dbReference type="PANTHER" id="PTHR43475:SF3">
    <property type="entry name" value="TRANSLATION INITIATION FACTOR EIF-2B SUBUNIT FAMILY PROTEIN (AFU_ORTHOLOGUE AFUA_2G14290)"/>
    <property type="match status" value="1"/>
</dbReference>